<dbReference type="EMBL" id="JBAJEX010000006">
    <property type="protein sequence ID" value="MEO1767250.1"/>
    <property type="molecule type" value="Genomic_DNA"/>
</dbReference>
<dbReference type="PROSITE" id="PS51352">
    <property type="entry name" value="THIOREDOXIN_2"/>
    <property type="match status" value="1"/>
</dbReference>
<dbReference type="SUPFAM" id="SSF52833">
    <property type="entry name" value="Thioredoxin-like"/>
    <property type="match status" value="1"/>
</dbReference>
<keyword evidence="1" id="KW-0732">Signal</keyword>
<protein>
    <submittedName>
        <fullName evidence="3">TlpA disulfide reductase family protein</fullName>
    </submittedName>
</protein>
<dbReference type="CDD" id="cd02966">
    <property type="entry name" value="TlpA_like_family"/>
    <property type="match status" value="1"/>
</dbReference>
<evidence type="ECO:0000313" key="4">
    <source>
        <dbReference type="Proteomes" id="UP001482231"/>
    </source>
</evidence>
<feature type="domain" description="Thioredoxin" evidence="2">
    <location>
        <begin position="1"/>
        <end position="158"/>
    </location>
</feature>
<proteinExistence type="predicted"/>
<gene>
    <name evidence="3" type="ORF">V6E02_08505</name>
</gene>
<evidence type="ECO:0000256" key="1">
    <source>
        <dbReference type="SAM" id="SignalP"/>
    </source>
</evidence>
<accession>A0ABV0EF09</accession>
<organism evidence="3 4">
    <name type="scientific">Thiobacter aerophilum</name>
    <dbReference type="NCBI Taxonomy" id="3121275"/>
    <lineage>
        <taxon>Bacteria</taxon>
        <taxon>Pseudomonadati</taxon>
        <taxon>Pseudomonadota</taxon>
        <taxon>Betaproteobacteria</taxon>
        <taxon>Burkholderiales</taxon>
        <taxon>Thiobacteraceae</taxon>
        <taxon>Thiobacter</taxon>
    </lineage>
</organism>
<evidence type="ECO:0000313" key="3">
    <source>
        <dbReference type="EMBL" id="MEO1767250.1"/>
    </source>
</evidence>
<keyword evidence="4" id="KW-1185">Reference proteome</keyword>
<feature type="chain" id="PRO_5045688552" evidence="1">
    <location>
        <begin position="20"/>
        <end position="165"/>
    </location>
</feature>
<dbReference type="InterPro" id="IPR013766">
    <property type="entry name" value="Thioredoxin_domain"/>
</dbReference>
<feature type="signal peptide" evidence="1">
    <location>
        <begin position="1"/>
        <end position="19"/>
    </location>
</feature>
<sequence>MRRALAFAFLCCVALTAQAQMPLRPFVSGSLAAIEAAQGGRPFLLSFWSVDCAPCRAELAQLARLARAHPQLTIVLVSTDPPGAAEDVQAVLDQYAPAWAERWIFADPFSERLRFEVDPRWHGELPRSYLYGPGGRVEGISGPIDPQRLAAWLKSVLGVLHDGHP</sequence>
<dbReference type="InterPro" id="IPR036249">
    <property type="entry name" value="Thioredoxin-like_sf"/>
</dbReference>
<comment type="caution">
    <text evidence="3">The sequence shown here is derived from an EMBL/GenBank/DDBJ whole genome shotgun (WGS) entry which is preliminary data.</text>
</comment>
<dbReference type="Gene3D" id="3.40.30.10">
    <property type="entry name" value="Glutaredoxin"/>
    <property type="match status" value="1"/>
</dbReference>
<reference evidence="3 4" key="1">
    <citation type="submission" date="2024-02" db="EMBL/GenBank/DDBJ databases">
        <title>New thermophilic sulfur-oxidizing bacteria from a hot springs of the Uzon caldera (Kamchatka, Russia).</title>
        <authorList>
            <person name="Dukat A.M."/>
            <person name="Elcheninov A.G."/>
            <person name="Frolov E.N."/>
        </authorList>
    </citation>
    <scope>NUCLEOTIDE SEQUENCE [LARGE SCALE GENOMIC DNA]</scope>
    <source>
        <strain evidence="3 4">AK1</strain>
    </source>
</reference>
<dbReference type="Proteomes" id="UP001482231">
    <property type="component" value="Unassembled WGS sequence"/>
</dbReference>
<evidence type="ECO:0000259" key="2">
    <source>
        <dbReference type="PROSITE" id="PS51352"/>
    </source>
</evidence>
<name>A0ABV0EF09_9BURK</name>
<dbReference type="RefSeq" id="WP_347308363.1">
    <property type="nucleotide sequence ID" value="NZ_JBAJEX010000006.1"/>
</dbReference>